<dbReference type="Gene3D" id="3.40.1280.30">
    <property type="match status" value="1"/>
</dbReference>
<keyword evidence="12" id="KW-1185">Reference proteome</keyword>
<evidence type="ECO:0000256" key="5">
    <source>
        <dbReference type="ARBA" id="ARBA00022694"/>
    </source>
</evidence>
<feature type="domain" description="SAM-dependent MTase TRM10-type" evidence="10">
    <location>
        <begin position="115"/>
        <end position="321"/>
    </location>
</feature>
<keyword evidence="2" id="KW-0489">Methyltransferase</keyword>
<dbReference type="InterPro" id="IPR007356">
    <property type="entry name" value="tRNA_m1G_MeTrfase_euk"/>
</dbReference>
<dbReference type="EMBL" id="UYYF01004407">
    <property type="protein sequence ID" value="VDN03661.1"/>
    <property type="molecule type" value="Genomic_DNA"/>
</dbReference>
<dbReference type="PANTHER" id="PTHR13563">
    <property type="entry name" value="TRNA (GUANINE-9-) METHYLTRANSFERASE"/>
    <property type="match status" value="1"/>
</dbReference>
<evidence type="ECO:0000256" key="8">
    <source>
        <dbReference type="ARBA" id="ARBA00023128"/>
    </source>
</evidence>
<dbReference type="GO" id="GO:0000049">
    <property type="term" value="F:tRNA binding"/>
    <property type="evidence" value="ECO:0007669"/>
    <property type="project" value="TreeGrafter"/>
</dbReference>
<evidence type="ECO:0000256" key="9">
    <source>
        <dbReference type="ARBA" id="ARBA00029803"/>
    </source>
</evidence>
<dbReference type="InterPro" id="IPR028564">
    <property type="entry name" value="MT_TRM10-typ"/>
</dbReference>
<evidence type="ECO:0000256" key="3">
    <source>
        <dbReference type="ARBA" id="ARBA00022679"/>
    </source>
</evidence>
<sequence>MWRKFAFSQDVIRNSWRTMVWKLQKILRLSPCWPMLSRCYNYFPNYLSDRDWARLLQCETQKERFNHVKFCRQKEIRRLKCEAKKKVRFDEVKMSTRASRFAMFIGTTQQDRINNQQRLMNCIHNFQMDSTPALIVDCRFLSQLSQQALSQTLLQLSYLASENRDRKRSWPLYFFNFDFDNKCILEARDRYLSIVKSSKNTFLTISSSSYLNQFSPKQIIYLSPHATLDLEKVDGTKAYVIGGIVDRVAQHKLDPHASLLAAIEDGVEARRLPLDKYIKWKSGSKSMTLLAVTSILYSVYETDGDWEAAFKKYVPTRNLRGPEEKNKYSQRLHACIHDYERRVLVELNQRLNDI</sequence>
<dbReference type="Proteomes" id="UP000276776">
    <property type="component" value="Unassembled WGS sequence"/>
</dbReference>
<dbReference type="OMA" id="HHWEHVL"/>
<keyword evidence="8" id="KW-0496">Mitochondrion</keyword>
<dbReference type="AlphaFoldDB" id="A0A0N5D0K5"/>
<dbReference type="GO" id="GO:0097745">
    <property type="term" value="P:mitochondrial tRNA 5'-end processing"/>
    <property type="evidence" value="ECO:0007669"/>
    <property type="project" value="TreeGrafter"/>
</dbReference>
<evidence type="ECO:0000259" key="10">
    <source>
        <dbReference type="PROSITE" id="PS51675"/>
    </source>
</evidence>
<reference evidence="13" key="1">
    <citation type="submission" date="2017-02" db="UniProtKB">
        <authorList>
            <consortium name="WormBaseParasite"/>
        </authorList>
    </citation>
    <scope>IDENTIFICATION</scope>
</reference>
<keyword evidence="5" id="KW-0819">tRNA processing</keyword>
<reference evidence="11 12" key="2">
    <citation type="submission" date="2018-11" db="EMBL/GenBank/DDBJ databases">
        <authorList>
            <consortium name="Pathogen Informatics"/>
        </authorList>
    </citation>
    <scope>NUCLEOTIDE SEQUENCE [LARGE SCALE GENOMIC DNA]</scope>
</reference>
<accession>A0A0N5D0K5</accession>
<evidence type="ECO:0000313" key="13">
    <source>
        <dbReference type="WBParaSite" id="TCLT_0000633301-mRNA-1"/>
    </source>
</evidence>
<evidence type="ECO:0000256" key="7">
    <source>
        <dbReference type="ARBA" id="ARBA00023054"/>
    </source>
</evidence>
<evidence type="ECO:0000256" key="6">
    <source>
        <dbReference type="ARBA" id="ARBA00022946"/>
    </source>
</evidence>
<dbReference type="WBParaSite" id="TCLT_0000633301-mRNA-1">
    <property type="protein sequence ID" value="TCLT_0000633301-mRNA-1"/>
    <property type="gene ID" value="TCLT_0000633301"/>
</dbReference>
<dbReference type="GO" id="GO:0005739">
    <property type="term" value="C:mitochondrion"/>
    <property type="evidence" value="ECO:0007669"/>
    <property type="project" value="UniProtKB-SubCell"/>
</dbReference>
<dbReference type="InterPro" id="IPR038459">
    <property type="entry name" value="MT_TRM10-typ_sf"/>
</dbReference>
<keyword evidence="7" id="KW-0175">Coiled coil</keyword>
<dbReference type="STRING" id="103827.A0A0N5D0K5"/>
<dbReference type="OrthoDB" id="17948at2759"/>
<protein>
    <recommendedName>
        <fullName evidence="9">RNA (guanine-9-)-methyltransferase domain-containing protein 1</fullName>
    </recommendedName>
</protein>
<keyword evidence="4" id="KW-0949">S-adenosyl-L-methionine</keyword>
<keyword evidence="6" id="KW-0809">Transit peptide</keyword>
<evidence type="ECO:0000256" key="2">
    <source>
        <dbReference type="ARBA" id="ARBA00022603"/>
    </source>
</evidence>
<name>A0A0N5D0K5_THECL</name>
<dbReference type="GO" id="GO:0005654">
    <property type="term" value="C:nucleoplasm"/>
    <property type="evidence" value="ECO:0007669"/>
    <property type="project" value="TreeGrafter"/>
</dbReference>
<evidence type="ECO:0000256" key="1">
    <source>
        <dbReference type="ARBA" id="ARBA00004173"/>
    </source>
</evidence>
<gene>
    <name evidence="11" type="ORF">TCLT_LOCUS6322</name>
</gene>
<comment type="subcellular location">
    <subcellularLocation>
        <location evidence="1">Mitochondrion</location>
    </subcellularLocation>
</comment>
<keyword evidence="3" id="KW-0808">Transferase</keyword>
<proteinExistence type="predicted"/>
<evidence type="ECO:0000313" key="11">
    <source>
        <dbReference type="EMBL" id="VDN03661.1"/>
    </source>
</evidence>
<dbReference type="GO" id="GO:0032259">
    <property type="term" value="P:methylation"/>
    <property type="evidence" value="ECO:0007669"/>
    <property type="project" value="UniProtKB-KW"/>
</dbReference>
<dbReference type="InterPro" id="IPR025812">
    <property type="entry name" value="Trm10_C_MTase_dom"/>
</dbReference>
<evidence type="ECO:0000313" key="12">
    <source>
        <dbReference type="Proteomes" id="UP000276776"/>
    </source>
</evidence>
<evidence type="ECO:0000256" key="4">
    <source>
        <dbReference type="ARBA" id="ARBA00022691"/>
    </source>
</evidence>
<dbReference type="GO" id="GO:0008168">
    <property type="term" value="F:methyltransferase activity"/>
    <property type="evidence" value="ECO:0007669"/>
    <property type="project" value="UniProtKB-KW"/>
</dbReference>
<dbReference type="PROSITE" id="PS51675">
    <property type="entry name" value="SAM_MT_TRM10"/>
    <property type="match status" value="1"/>
</dbReference>
<dbReference type="CDD" id="cd18102">
    <property type="entry name" value="Trm10_MRRP1"/>
    <property type="match status" value="1"/>
</dbReference>
<organism evidence="13">
    <name type="scientific">Thelazia callipaeda</name>
    <name type="common">Oriental eyeworm</name>
    <name type="synonym">Parasitic nematode</name>
    <dbReference type="NCBI Taxonomy" id="103827"/>
    <lineage>
        <taxon>Eukaryota</taxon>
        <taxon>Metazoa</taxon>
        <taxon>Ecdysozoa</taxon>
        <taxon>Nematoda</taxon>
        <taxon>Chromadorea</taxon>
        <taxon>Rhabditida</taxon>
        <taxon>Spirurina</taxon>
        <taxon>Spiruromorpha</taxon>
        <taxon>Thelazioidea</taxon>
        <taxon>Thelaziidae</taxon>
        <taxon>Thelazia</taxon>
    </lineage>
</organism>
<dbReference type="GO" id="GO:0070131">
    <property type="term" value="P:positive regulation of mitochondrial translation"/>
    <property type="evidence" value="ECO:0007669"/>
    <property type="project" value="TreeGrafter"/>
</dbReference>
<dbReference type="PANTHER" id="PTHR13563:SF5">
    <property type="entry name" value="TRNA METHYLTRANSFERASE 10 HOMOLOG C"/>
    <property type="match status" value="1"/>
</dbReference>